<accession>A0AAV4M8A8</accession>
<evidence type="ECO:0000313" key="1">
    <source>
        <dbReference type="EMBL" id="GIX68603.1"/>
    </source>
</evidence>
<dbReference type="Proteomes" id="UP001054945">
    <property type="component" value="Unassembled WGS sequence"/>
</dbReference>
<reference evidence="1 2" key="1">
    <citation type="submission" date="2021-06" db="EMBL/GenBank/DDBJ databases">
        <title>Caerostris extrusa draft genome.</title>
        <authorList>
            <person name="Kono N."/>
            <person name="Arakawa K."/>
        </authorList>
    </citation>
    <scope>NUCLEOTIDE SEQUENCE [LARGE SCALE GENOMIC DNA]</scope>
</reference>
<proteinExistence type="predicted"/>
<organism evidence="1 2">
    <name type="scientific">Caerostris extrusa</name>
    <name type="common">Bark spider</name>
    <name type="synonym">Caerostris bankana</name>
    <dbReference type="NCBI Taxonomy" id="172846"/>
    <lineage>
        <taxon>Eukaryota</taxon>
        <taxon>Metazoa</taxon>
        <taxon>Ecdysozoa</taxon>
        <taxon>Arthropoda</taxon>
        <taxon>Chelicerata</taxon>
        <taxon>Arachnida</taxon>
        <taxon>Araneae</taxon>
        <taxon>Araneomorphae</taxon>
        <taxon>Entelegynae</taxon>
        <taxon>Araneoidea</taxon>
        <taxon>Araneidae</taxon>
        <taxon>Caerostris</taxon>
    </lineage>
</organism>
<keyword evidence="2" id="KW-1185">Reference proteome</keyword>
<comment type="caution">
    <text evidence="1">The sequence shown here is derived from an EMBL/GenBank/DDBJ whole genome shotgun (WGS) entry which is preliminary data.</text>
</comment>
<name>A0AAV4M8A8_CAEEX</name>
<gene>
    <name evidence="1" type="ORF">CEXT_345951</name>
</gene>
<dbReference type="EMBL" id="BPLR01019507">
    <property type="protein sequence ID" value="GIX68603.1"/>
    <property type="molecule type" value="Genomic_DNA"/>
</dbReference>
<sequence>MISYLVSEEKKGVINKGQWVCRSLGVEEKKLEEGNRVLVAYELLEHYRSLRSSILRGISHVFWPKRTMMEEKGQEKE</sequence>
<dbReference type="AlphaFoldDB" id="A0AAV4M8A8"/>
<protein>
    <submittedName>
        <fullName evidence="1">Uncharacterized protein</fullName>
    </submittedName>
</protein>
<evidence type="ECO:0000313" key="2">
    <source>
        <dbReference type="Proteomes" id="UP001054945"/>
    </source>
</evidence>